<organism evidence="1 2">
    <name type="scientific">Acaulospora colombiana</name>
    <dbReference type="NCBI Taxonomy" id="27376"/>
    <lineage>
        <taxon>Eukaryota</taxon>
        <taxon>Fungi</taxon>
        <taxon>Fungi incertae sedis</taxon>
        <taxon>Mucoromycota</taxon>
        <taxon>Glomeromycotina</taxon>
        <taxon>Glomeromycetes</taxon>
        <taxon>Diversisporales</taxon>
        <taxon>Acaulosporaceae</taxon>
        <taxon>Acaulospora</taxon>
    </lineage>
</organism>
<evidence type="ECO:0000313" key="1">
    <source>
        <dbReference type="EMBL" id="CAG8773955.1"/>
    </source>
</evidence>
<protein>
    <submittedName>
        <fullName evidence="1">2283_t:CDS:1</fullName>
    </submittedName>
</protein>
<dbReference type="EMBL" id="CAJVPT010066785">
    <property type="protein sequence ID" value="CAG8773955.1"/>
    <property type="molecule type" value="Genomic_DNA"/>
</dbReference>
<proteinExistence type="predicted"/>
<name>A0ACA9R265_9GLOM</name>
<feature type="non-terminal residue" evidence="1">
    <location>
        <position position="1"/>
    </location>
</feature>
<comment type="caution">
    <text evidence="1">The sequence shown here is derived from an EMBL/GenBank/DDBJ whole genome shotgun (WGS) entry which is preliminary data.</text>
</comment>
<feature type="non-terminal residue" evidence="1">
    <location>
        <position position="115"/>
    </location>
</feature>
<gene>
    <name evidence="1" type="ORF">ACOLOM_LOCUS13979</name>
</gene>
<evidence type="ECO:0000313" key="2">
    <source>
        <dbReference type="Proteomes" id="UP000789525"/>
    </source>
</evidence>
<keyword evidence="2" id="KW-1185">Reference proteome</keyword>
<sequence length="115" mass="12816">GGPKLKLLDIDALELARQLTIMESELFFKIKQSECIARSKESTPSGPDNIKTVITLANRMADWVADAVLSKEDPRRRAAVIKHFINVAEYGSPHCWTKLPTYPQIEADVGTSQYA</sequence>
<reference evidence="1" key="1">
    <citation type="submission" date="2021-06" db="EMBL/GenBank/DDBJ databases">
        <authorList>
            <person name="Kallberg Y."/>
            <person name="Tangrot J."/>
            <person name="Rosling A."/>
        </authorList>
    </citation>
    <scope>NUCLEOTIDE SEQUENCE</scope>
    <source>
        <strain evidence="1">CL356</strain>
    </source>
</reference>
<dbReference type="Proteomes" id="UP000789525">
    <property type="component" value="Unassembled WGS sequence"/>
</dbReference>
<accession>A0ACA9R265</accession>